<dbReference type="OrthoDB" id="6818839at2759"/>
<comment type="caution">
    <text evidence="1">The sequence shown here is derived from an EMBL/GenBank/DDBJ whole genome shotgun (WGS) entry which is preliminary data.</text>
</comment>
<keyword evidence="2" id="KW-1185">Reference proteome</keyword>
<dbReference type="PANTHER" id="PTHR46060">
    <property type="entry name" value="MARINER MOS1 TRANSPOSASE-LIKE PROTEIN"/>
    <property type="match status" value="1"/>
</dbReference>
<gene>
    <name evidence="1" type="ORF">GWI33_022867</name>
</gene>
<dbReference type="EMBL" id="JAACXV010000086">
    <property type="protein sequence ID" value="KAF7283828.1"/>
    <property type="molecule type" value="Genomic_DNA"/>
</dbReference>
<protein>
    <recommendedName>
        <fullName evidence="3">Transposase</fullName>
    </recommendedName>
</protein>
<organism evidence="1 2">
    <name type="scientific">Rhynchophorus ferrugineus</name>
    <name type="common">Red palm weevil</name>
    <name type="synonym">Curculio ferrugineus</name>
    <dbReference type="NCBI Taxonomy" id="354439"/>
    <lineage>
        <taxon>Eukaryota</taxon>
        <taxon>Metazoa</taxon>
        <taxon>Ecdysozoa</taxon>
        <taxon>Arthropoda</taxon>
        <taxon>Hexapoda</taxon>
        <taxon>Insecta</taxon>
        <taxon>Pterygota</taxon>
        <taxon>Neoptera</taxon>
        <taxon>Endopterygota</taxon>
        <taxon>Coleoptera</taxon>
        <taxon>Polyphaga</taxon>
        <taxon>Cucujiformia</taxon>
        <taxon>Curculionidae</taxon>
        <taxon>Dryophthorinae</taxon>
        <taxon>Rhynchophorus</taxon>
    </lineage>
</organism>
<dbReference type="AlphaFoldDB" id="A0A834MHJ3"/>
<dbReference type="InterPro" id="IPR052709">
    <property type="entry name" value="Transposase-MT_Hybrid"/>
</dbReference>
<dbReference type="PANTHER" id="PTHR46060:SF1">
    <property type="entry name" value="MARINER MOS1 TRANSPOSASE-LIKE PROTEIN"/>
    <property type="match status" value="1"/>
</dbReference>
<name>A0A834MHJ3_RHYFE</name>
<dbReference type="GO" id="GO:0003676">
    <property type="term" value="F:nucleic acid binding"/>
    <property type="evidence" value="ECO:0007669"/>
    <property type="project" value="InterPro"/>
</dbReference>
<evidence type="ECO:0008006" key="3">
    <source>
        <dbReference type="Google" id="ProtNLM"/>
    </source>
</evidence>
<accession>A0A834MHJ3</accession>
<evidence type="ECO:0000313" key="1">
    <source>
        <dbReference type="EMBL" id="KAF7283828.1"/>
    </source>
</evidence>
<dbReference type="InterPro" id="IPR036397">
    <property type="entry name" value="RNaseH_sf"/>
</dbReference>
<dbReference type="Proteomes" id="UP000625711">
    <property type="component" value="Unassembled WGS sequence"/>
</dbReference>
<evidence type="ECO:0000313" key="2">
    <source>
        <dbReference type="Proteomes" id="UP000625711"/>
    </source>
</evidence>
<sequence>MFQNEPNPTRVVRARENWLYCNSASRGSLNSKFRLVHNHFLPEVFGEIRKTNNRRRLVLHYDNASSQTSAQTRDNLSTQNIELMGYPPYSPDLAPNNFFLFPFVKNKPRGQRFSSLKEAIEANL</sequence>
<dbReference type="Gene3D" id="3.30.420.10">
    <property type="entry name" value="Ribonuclease H-like superfamily/Ribonuclease H"/>
    <property type="match status" value="1"/>
</dbReference>
<reference evidence="1" key="1">
    <citation type="submission" date="2020-08" db="EMBL/GenBank/DDBJ databases">
        <title>Genome sequencing and assembly of the red palm weevil Rhynchophorus ferrugineus.</title>
        <authorList>
            <person name="Dias G.B."/>
            <person name="Bergman C.M."/>
            <person name="Manee M."/>
        </authorList>
    </citation>
    <scope>NUCLEOTIDE SEQUENCE</scope>
    <source>
        <strain evidence="1">AA-2017</strain>
        <tissue evidence="1">Whole larva</tissue>
    </source>
</reference>
<proteinExistence type="predicted"/>